<feature type="domain" description="Phosphotransferase system EIIC" evidence="9">
    <location>
        <begin position="20"/>
        <end position="331"/>
    </location>
</feature>
<accession>A0A3S0KFS4</accession>
<evidence type="ECO:0000256" key="8">
    <source>
        <dbReference type="SAM" id="Phobius"/>
    </source>
</evidence>
<feature type="transmembrane region" description="Helical" evidence="8">
    <location>
        <begin position="80"/>
        <end position="108"/>
    </location>
</feature>
<protein>
    <submittedName>
        <fullName evidence="10">PTS sugar transporter subunit IIC</fullName>
    </submittedName>
</protein>
<sequence length="340" mass="35010">MKNFLEKKGVSLSLKAYVIDSLNGMALGLFSSLIIGLIIKTIGEQLDIAFLVEIGTMAMGLMGPAIGVAVAYSLKAPPLVLFAAIFSGAAGGNLGGEAGAFVAALISVELGKIVSKETRIDIIVTPLVTILTGFAVAKVVGPAVDYAMKAVGDLIVWSTDQQPILMGIVISVAMGLALTYPISSAAIAMMLDLNGIAAGAAVIGCAAQMIGFAASSYRENKISGLISLGVGTSSLLAPNSIRNPWIIIPPTVAGIILAPIGTTLLDFHNNAAGAGMGTSGLVGPMMTFTTMGFGPDVWIKVILLLFVGPAVISLLLSEYMRKKGWIKSGDMLIQIEGARE</sequence>
<feature type="transmembrane region" description="Helical" evidence="8">
    <location>
        <begin position="245"/>
        <end position="265"/>
    </location>
</feature>
<evidence type="ECO:0000256" key="7">
    <source>
        <dbReference type="ARBA" id="ARBA00023136"/>
    </source>
</evidence>
<evidence type="ECO:0000256" key="1">
    <source>
        <dbReference type="ARBA" id="ARBA00004651"/>
    </source>
</evidence>
<evidence type="ECO:0000256" key="6">
    <source>
        <dbReference type="ARBA" id="ARBA00022989"/>
    </source>
</evidence>
<evidence type="ECO:0000313" key="10">
    <source>
        <dbReference type="EMBL" id="RTR29561.1"/>
    </source>
</evidence>
<keyword evidence="11" id="KW-1185">Reference proteome</keyword>
<keyword evidence="7 8" id="KW-0472">Membrane</keyword>
<feature type="transmembrane region" description="Helical" evidence="8">
    <location>
        <begin position="297"/>
        <end position="317"/>
    </location>
</feature>
<feature type="transmembrane region" description="Helical" evidence="8">
    <location>
        <begin position="50"/>
        <end position="74"/>
    </location>
</feature>
<evidence type="ECO:0000259" key="9">
    <source>
        <dbReference type="Pfam" id="PF13303"/>
    </source>
</evidence>
<evidence type="ECO:0000256" key="5">
    <source>
        <dbReference type="ARBA" id="ARBA00022692"/>
    </source>
</evidence>
<dbReference type="AlphaFoldDB" id="A0A3S0KFS4"/>
<feature type="transmembrane region" description="Helical" evidence="8">
    <location>
        <begin position="16"/>
        <end position="38"/>
    </location>
</feature>
<feature type="transmembrane region" description="Helical" evidence="8">
    <location>
        <begin position="120"/>
        <end position="144"/>
    </location>
</feature>
<evidence type="ECO:0000313" key="11">
    <source>
        <dbReference type="Proteomes" id="UP000271374"/>
    </source>
</evidence>
<dbReference type="InterPro" id="IPR003352">
    <property type="entry name" value="PTS_EIIC"/>
</dbReference>
<dbReference type="Pfam" id="PF13303">
    <property type="entry name" value="PTS_EIIC_2"/>
    <property type="match status" value="1"/>
</dbReference>
<organism evidence="10 11">
    <name type="scientific">Bacillus yapensis</name>
    <dbReference type="NCBI Taxonomy" id="2492960"/>
    <lineage>
        <taxon>Bacteria</taxon>
        <taxon>Bacillati</taxon>
        <taxon>Bacillota</taxon>
        <taxon>Bacilli</taxon>
        <taxon>Bacillales</taxon>
        <taxon>Bacillaceae</taxon>
        <taxon>Bacillus</taxon>
    </lineage>
</organism>
<keyword evidence="4 10" id="KW-0762">Sugar transport</keyword>
<proteinExistence type="predicted"/>
<evidence type="ECO:0000256" key="3">
    <source>
        <dbReference type="ARBA" id="ARBA00022475"/>
    </source>
</evidence>
<keyword evidence="6 8" id="KW-1133">Transmembrane helix</keyword>
<reference evidence="10 11" key="1">
    <citation type="submission" date="2018-12" db="EMBL/GenBank/DDBJ databases">
        <title>Bacillus yapensis draft genome sequence.</title>
        <authorList>
            <person name="Yu L."/>
            <person name="Xu X."/>
            <person name="Tang X."/>
        </authorList>
    </citation>
    <scope>NUCLEOTIDE SEQUENCE [LARGE SCALE GENOMIC DNA]</scope>
    <source>
        <strain evidence="10 11">XXST-01</strain>
    </source>
</reference>
<keyword evidence="3" id="KW-1003">Cell membrane</keyword>
<keyword evidence="5 8" id="KW-0812">Transmembrane</keyword>
<dbReference type="OrthoDB" id="396983at2"/>
<dbReference type="EMBL" id="RXNT01000012">
    <property type="protein sequence ID" value="RTR29561.1"/>
    <property type="molecule type" value="Genomic_DNA"/>
</dbReference>
<gene>
    <name evidence="10" type="ORF">EKG37_14800</name>
</gene>
<dbReference type="GO" id="GO:0005886">
    <property type="term" value="C:plasma membrane"/>
    <property type="evidence" value="ECO:0007669"/>
    <property type="project" value="UniProtKB-SubCell"/>
</dbReference>
<feature type="transmembrane region" description="Helical" evidence="8">
    <location>
        <begin position="272"/>
        <end position="291"/>
    </location>
</feature>
<evidence type="ECO:0000256" key="4">
    <source>
        <dbReference type="ARBA" id="ARBA00022597"/>
    </source>
</evidence>
<dbReference type="GO" id="GO:0009401">
    <property type="term" value="P:phosphoenolpyruvate-dependent sugar phosphotransferase system"/>
    <property type="evidence" value="ECO:0007669"/>
    <property type="project" value="InterPro"/>
</dbReference>
<comment type="subcellular location">
    <subcellularLocation>
        <location evidence="1">Cell membrane</location>
        <topology evidence="1">Multi-pass membrane protein</topology>
    </subcellularLocation>
</comment>
<name>A0A3S0KFS4_9BACI</name>
<feature type="transmembrane region" description="Helical" evidence="8">
    <location>
        <begin position="195"/>
        <end position="214"/>
    </location>
</feature>
<keyword evidence="2" id="KW-0813">Transport</keyword>
<comment type="caution">
    <text evidence="10">The sequence shown here is derived from an EMBL/GenBank/DDBJ whole genome shotgun (WGS) entry which is preliminary data.</text>
</comment>
<dbReference type="GO" id="GO:0008982">
    <property type="term" value="F:protein-N(PI)-phosphohistidine-sugar phosphotransferase activity"/>
    <property type="evidence" value="ECO:0007669"/>
    <property type="project" value="InterPro"/>
</dbReference>
<evidence type="ECO:0000256" key="2">
    <source>
        <dbReference type="ARBA" id="ARBA00022448"/>
    </source>
</evidence>
<feature type="transmembrane region" description="Helical" evidence="8">
    <location>
        <begin position="164"/>
        <end position="183"/>
    </location>
</feature>
<dbReference type="RefSeq" id="WP_126409546.1">
    <property type="nucleotide sequence ID" value="NZ_RXNT01000012.1"/>
</dbReference>
<dbReference type="Proteomes" id="UP000271374">
    <property type="component" value="Unassembled WGS sequence"/>
</dbReference>